<evidence type="ECO:0000256" key="3">
    <source>
        <dbReference type="ARBA" id="ARBA00022729"/>
    </source>
</evidence>
<evidence type="ECO:0000259" key="8">
    <source>
        <dbReference type="Pfam" id="PF14322"/>
    </source>
</evidence>
<dbReference type="Pfam" id="PF14322">
    <property type="entry name" value="SusD-like_3"/>
    <property type="match status" value="1"/>
</dbReference>
<protein>
    <submittedName>
        <fullName evidence="9">RagB/SusD family nutrient uptake outer membrane protein</fullName>
    </submittedName>
</protein>
<dbReference type="SUPFAM" id="SSF48452">
    <property type="entry name" value="TPR-like"/>
    <property type="match status" value="1"/>
</dbReference>
<evidence type="ECO:0000256" key="4">
    <source>
        <dbReference type="ARBA" id="ARBA00023136"/>
    </source>
</evidence>
<dbReference type="RefSeq" id="WP_130855346.1">
    <property type="nucleotide sequence ID" value="NZ_JBHLWO010000002.1"/>
</dbReference>
<gene>
    <name evidence="9" type="ORF">ACFFI0_17170</name>
</gene>
<evidence type="ECO:0000256" key="6">
    <source>
        <dbReference type="SAM" id="SignalP"/>
    </source>
</evidence>
<feature type="chain" id="PRO_5046869973" evidence="6">
    <location>
        <begin position="20"/>
        <end position="539"/>
    </location>
</feature>
<dbReference type="InterPro" id="IPR012944">
    <property type="entry name" value="SusD_RagB_dom"/>
</dbReference>
<evidence type="ECO:0000256" key="2">
    <source>
        <dbReference type="ARBA" id="ARBA00006275"/>
    </source>
</evidence>
<dbReference type="InterPro" id="IPR033985">
    <property type="entry name" value="SusD-like_N"/>
</dbReference>
<feature type="domain" description="RagB/SusD" evidence="7">
    <location>
        <begin position="272"/>
        <end position="539"/>
    </location>
</feature>
<name>A0ABV6HMC8_9SPHI</name>
<accession>A0ABV6HMC8</accession>
<organism evidence="9 10">
    <name type="scientific">Olivibacter oleidegradans</name>
    <dbReference type="NCBI Taxonomy" id="760123"/>
    <lineage>
        <taxon>Bacteria</taxon>
        <taxon>Pseudomonadati</taxon>
        <taxon>Bacteroidota</taxon>
        <taxon>Sphingobacteriia</taxon>
        <taxon>Sphingobacteriales</taxon>
        <taxon>Sphingobacteriaceae</taxon>
        <taxon>Olivibacter</taxon>
    </lineage>
</organism>
<keyword evidence="10" id="KW-1185">Reference proteome</keyword>
<dbReference type="Pfam" id="PF07980">
    <property type="entry name" value="SusD_RagB"/>
    <property type="match status" value="1"/>
</dbReference>
<comment type="caution">
    <text evidence="9">The sequence shown here is derived from an EMBL/GenBank/DDBJ whole genome shotgun (WGS) entry which is preliminary data.</text>
</comment>
<evidence type="ECO:0000313" key="9">
    <source>
        <dbReference type="EMBL" id="MFC0320058.1"/>
    </source>
</evidence>
<dbReference type="EMBL" id="JBHLWO010000002">
    <property type="protein sequence ID" value="MFC0320058.1"/>
    <property type="molecule type" value="Genomic_DNA"/>
</dbReference>
<dbReference type="Proteomes" id="UP001589774">
    <property type="component" value="Unassembled WGS sequence"/>
</dbReference>
<keyword evidence="3 6" id="KW-0732">Signal</keyword>
<feature type="domain" description="SusD-like N-terminal" evidence="8">
    <location>
        <begin position="90"/>
        <end position="226"/>
    </location>
</feature>
<evidence type="ECO:0000313" key="10">
    <source>
        <dbReference type="Proteomes" id="UP001589774"/>
    </source>
</evidence>
<dbReference type="InterPro" id="IPR011990">
    <property type="entry name" value="TPR-like_helical_dom_sf"/>
</dbReference>
<dbReference type="Gene3D" id="1.25.40.390">
    <property type="match status" value="1"/>
</dbReference>
<keyword evidence="5" id="KW-0998">Cell outer membrane</keyword>
<reference evidence="9 10" key="1">
    <citation type="submission" date="2024-09" db="EMBL/GenBank/DDBJ databases">
        <authorList>
            <person name="Sun Q."/>
            <person name="Mori K."/>
        </authorList>
    </citation>
    <scope>NUCLEOTIDE SEQUENCE [LARGE SCALE GENOMIC DNA]</scope>
    <source>
        <strain evidence="9 10">CCM 7765</strain>
    </source>
</reference>
<evidence type="ECO:0000259" key="7">
    <source>
        <dbReference type="Pfam" id="PF07980"/>
    </source>
</evidence>
<proteinExistence type="inferred from homology"/>
<sequence>MKIKIFLIGLMLSSLIINLSCTKLKDDAYDRVIADEFVASGDDLIALIGSAYVPWRHTMLLWNGVVRAQMLTADQDVLPARPNGWVDGGVYKRLHQHKWTSEDEVVRNCWERTYVGVNSCNRIIYQIESGAIEVPDTREQILAELKVLRASYYYLLCDLYGNVPIVTQFDVPEGYLPEQNTRQEVYDFIISEITGNIDQLSETVGGNFYGRFNKWAAYSLLAKVYLNAEVYTGTGNYDACIEACNRIIEANKYALEGNQSNVFATHNESSVEIIMALAFDENYVSDWNAFDFHMYTLQPANQATYNFTATPWGGVCVTPQYINSFDPDDNRLVTNFIQGQQYSSTGAALNCTMGAFAGRPLAYINEVPSMDESQEVHGLRWGKFEYAQGITNRLSNDWPLFRYADVLLMKAESLLRTGRQDEAATLVTEVRARNFKASPEKAKVTGAQLLQGSAYDYGRRDNNANTHEGGADIQYGRFLDELAWEFTQEGRRRQDMIRFNVFTKKSWFSHDPSADYRKLFPIPNSELLTNSKLKQNPGY</sequence>
<feature type="signal peptide" evidence="6">
    <location>
        <begin position="1"/>
        <end position="19"/>
    </location>
</feature>
<evidence type="ECO:0000256" key="5">
    <source>
        <dbReference type="ARBA" id="ARBA00023237"/>
    </source>
</evidence>
<evidence type="ECO:0000256" key="1">
    <source>
        <dbReference type="ARBA" id="ARBA00004442"/>
    </source>
</evidence>
<comment type="subcellular location">
    <subcellularLocation>
        <location evidence="1">Cell outer membrane</location>
    </subcellularLocation>
</comment>
<keyword evidence="4" id="KW-0472">Membrane</keyword>
<comment type="similarity">
    <text evidence="2">Belongs to the SusD family.</text>
</comment>